<feature type="region of interest" description="Disordered" evidence="6">
    <location>
        <begin position="83"/>
        <end position="154"/>
    </location>
</feature>
<dbReference type="Proteomes" id="UP000007110">
    <property type="component" value="Unassembled WGS sequence"/>
</dbReference>
<dbReference type="EnsemblMetazoa" id="XM_030994862">
    <property type="protein sequence ID" value="XP_030850722"/>
    <property type="gene ID" value="LOC587551"/>
</dbReference>
<evidence type="ECO:0000313" key="9">
    <source>
        <dbReference type="Proteomes" id="UP000007110"/>
    </source>
</evidence>
<feature type="domain" description="Large ribosomal subunit protein eL24-related N-terminal" evidence="7">
    <location>
        <begin position="1"/>
        <end position="66"/>
    </location>
</feature>
<dbReference type="PROSITE" id="PS01073">
    <property type="entry name" value="RIBOSOMAL_L24E"/>
    <property type="match status" value="1"/>
</dbReference>
<evidence type="ECO:0000313" key="8">
    <source>
        <dbReference type="EnsemblMetazoa" id="XP_030850722"/>
    </source>
</evidence>
<dbReference type="GO" id="GO:0003729">
    <property type="term" value="F:mRNA binding"/>
    <property type="evidence" value="ECO:0000318"/>
    <property type="project" value="GO_Central"/>
</dbReference>
<sequence length="154" mass="17495">MKVELCNFSGLKIHPGHGRRYARIDGKVFNFINGKCKASFMMKRNPRRVNWTVLYRRKNKKGSQEEITKKRTRRTTKYQRAIGGSSLADIMAKRNQKPEARKAQREQAIKVAKEKTKAKKAMKKSTAPPKARAGAKSKAQQKVKSAAPRIGGKR</sequence>
<dbReference type="OrthoDB" id="1727108at2759"/>
<dbReference type="PANTHER" id="PTHR10792:SF1">
    <property type="entry name" value="RIBOSOMAL PROTEIN L24"/>
    <property type="match status" value="1"/>
</dbReference>
<evidence type="ECO:0000256" key="6">
    <source>
        <dbReference type="SAM" id="MobiDB-lite"/>
    </source>
</evidence>
<evidence type="ECO:0000256" key="3">
    <source>
        <dbReference type="ARBA" id="ARBA00023274"/>
    </source>
</evidence>
<dbReference type="GO" id="GO:0003735">
    <property type="term" value="F:structural constituent of ribosome"/>
    <property type="evidence" value="ECO:0000318"/>
    <property type="project" value="GO_Central"/>
</dbReference>
<dbReference type="FunFam" id="2.30.170.20:FF:000002">
    <property type="entry name" value="60S ribosomal protein L24"/>
    <property type="match status" value="1"/>
</dbReference>
<dbReference type="PANTHER" id="PTHR10792">
    <property type="entry name" value="60S RIBOSOMAL PROTEIN L24"/>
    <property type="match status" value="1"/>
</dbReference>
<organism evidence="8 9">
    <name type="scientific">Strongylocentrotus purpuratus</name>
    <name type="common">Purple sea urchin</name>
    <dbReference type="NCBI Taxonomy" id="7668"/>
    <lineage>
        <taxon>Eukaryota</taxon>
        <taxon>Metazoa</taxon>
        <taxon>Echinodermata</taxon>
        <taxon>Eleutherozoa</taxon>
        <taxon>Echinozoa</taxon>
        <taxon>Echinoidea</taxon>
        <taxon>Euechinoidea</taxon>
        <taxon>Echinacea</taxon>
        <taxon>Camarodonta</taxon>
        <taxon>Echinidea</taxon>
        <taxon>Strongylocentrotidae</taxon>
        <taxon>Strongylocentrotus</taxon>
    </lineage>
</organism>
<dbReference type="InterPro" id="IPR023442">
    <property type="entry name" value="Ribosomal_eL24_CS"/>
</dbReference>
<dbReference type="Gene3D" id="6.10.250.1270">
    <property type="match status" value="1"/>
</dbReference>
<dbReference type="SUPFAM" id="SSF57716">
    <property type="entry name" value="Glucocorticoid receptor-like (DNA-binding domain)"/>
    <property type="match status" value="1"/>
</dbReference>
<dbReference type="AlphaFoldDB" id="A0A7M7PKF3"/>
<dbReference type="FunCoup" id="A0A7M7PKF3">
    <property type="interactions" value="1791"/>
</dbReference>
<keyword evidence="9" id="KW-1185">Reference proteome</keyword>
<dbReference type="InterPro" id="IPR000988">
    <property type="entry name" value="Ribosomal_eL24-rel_N"/>
</dbReference>
<reference evidence="9" key="1">
    <citation type="submission" date="2015-02" db="EMBL/GenBank/DDBJ databases">
        <title>Genome sequencing for Strongylocentrotus purpuratus.</title>
        <authorList>
            <person name="Murali S."/>
            <person name="Liu Y."/>
            <person name="Vee V."/>
            <person name="English A."/>
            <person name="Wang M."/>
            <person name="Skinner E."/>
            <person name="Han Y."/>
            <person name="Muzny D.M."/>
            <person name="Worley K.C."/>
            <person name="Gibbs R.A."/>
        </authorList>
    </citation>
    <scope>NUCLEOTIDE SEQUENCE</scope>
</reference>
<protein>
    <recommendedName>
        <fullName evidence="4">Large ribosomal subunit protein eL24</fullName>
    </recommendedName>
    <alternativeName>
        <fullName evidence="5">60S ribosomal protein L24</fullName>
    </alternativeName>
</protein>
<evidence type="ECO:0000256" key="1">
    <source>
        <dbReference type="ARBA" id="ARBA00005647"/>
    </source>
</evidence>
<dbReference type="GO" id="GO:0002181">
    <property type="term" value="P:cytoplasmic translation"/>
    <property type="evidence" value="ECO:0000318"/>
    <property type="project" value="GO_Central"/>
</dbReference>
<evidence type="ECO:0000259" key="7">
    <source>
        <dbReference type="Pfam" id="PF01246"/>
    </source>
</evidence>
<evidence type="ECO:0000256" key="2">
    <source>
        <dbReference type="ARBA" id="ARBA00022980"/>
    </source>
</evidence>
<evidence type="ECO:0000256" key="4">
    <source>
        <dbReference type="ARBA" id="ARBA00040612"/>
    </source>
</evidence>
<evidence type="ECO:0000256" key="5">
    <source>
        <dbReference type="ARBA" id="ARBA00041213"/>
    </source>
</evidence>
<dbReference type="GeneID" id="587551"/>
<dbReference type="InterPro" id="IPR056366">
    <property type="entry name" value="Ribosomal_eL24"/>
</dbReference>
<dbReference type="InParanoid" id="A0A7M7PKF3"/>
<dbReference type="OMA" id="PGHGKKM"/>
<dbReference type="Pfam" id="PF01246">
    <property type="entry name" value="Ribosomal_L24e"/>
    <property type="match status" value="1"/>
</dbReference>
<proteinExistence type="inferred from homology"/>
<name>A0A7M7PKF3_STRPU</name>
<keyword evidence="3" id="KW-0687">Ribonucleoprotein</keyword>
<feature type="compositionally biased region" description="Basic and acidic residues" evidence="6">
    <location>
        <begin position="96"/>
        <end position="115"/>
    </location>
</feature>
<dbReference type="Gene3D" id="2.30.170.20">
    <property type="entry name" value="Ribosomal protein L24e"/>
    <property type="match status" value="1"/>
</dbReference>
<accession>A0A7M7PKF3</accession>
<dbReference type="CTD" id="6152"/>
<dbReference type="GO" id="GO:0022625">
    <property type="term" value="C:cytosolic large ribosomal subunit"/>
    <property type="evidence" value="ECO:0000318"/>
    <property type="project" value="GO_Central"/>
</dbReference>
<keyword evidence="2" id="KW-0689">Ribosomal protein</keyword>
<comment type="similarity">
    <text evidence="1">Belongs to the eukaryotic ribosomal protein eL24 family.</text>
</comment>
<dbReference type="CDD" id="cd00472">
    <property type="entry name" value="Ribosomal_L24e_L24"/>
    <property type="match status" value="1"/>
</dbReference>
<dbReference type="KEGG" id="spu:587551"/>
<dbReference type="RefSeq" id="XP_030850722.1">
    <property type="nucleotide sequence ID" value="XM_030994862.1"/>
</dbReference>
<dbReference type="InterPro" id="IPR038630">
    <property type="entry name" value="L24e/L24_sf"/>
</dbReference>
<reference evidence="8" key="2">
    <citation type="submission" date="2021-01" db="UniProtKB">
        <authorList>
            <consortium name="EnsemblMetazoa"/>
        </authorList>
    </citation>
    <scope>IDENTIFICATION</scope>
</reference>